<dbReference type="Proteomes" id="UP000039324">
    <property type="component" value="Unassembled WGS sequence"/>
</dbReference>
<dbReference type="GO" id="GO:0043021">
    <property type="term" value="F:ribonucleoprotein complex binding"/>
    <property type="evidence" value="ECO:0007669"/>
    <property type="project" value="UniProtKB-UniRule"/>
</dbReference>
<evidence type="ECO:0000313" key="11">
    <source>
        <dbReference type="EMBL" id="SPR00901.1"/>
    </source>
</evidence>
<dbReference type="HAMAP" id="MF_03027">
    <property type="entry name" value="BOP1"/>
    <property type="match status" value="1"/>
</dbReference>
<dbReference type="GO" id="GO:0070545">
    <property type="term" value="C:PeBoW complex"/>
    <property type="evidence" value="ECO:0007669"/>
    <property type="project" value="TreeGrafter"/>
</dbReference>
<dbReference type="InterPro" id="IPR001680">
    <property type="entry name" value="WD40_rpt"/>
</dbReference>
<evidence type="ECO:0000256" key="3">
    <source>
        <dbReference type="ARBA" id="ARBA00022574"/>
    </source>
</evidence>
<keyword evidence="1 6" id="KW-0690">Ribosome biogenesis</keyword>
<evidence type="ECO:0000256" key="5">
    <source>
        <dbReference type="ARBA" id="ARBA00023242"/>
    </source>
</evidence>
<dbReference type="Pfam" id="PF00400">
    <property type="entry name" value="WD40"/>
    <property type="match status" value="3"/>
</dbReference>
<dbReference type="GO" id="GO:0005654">
    <property type="term" value="C:nucleoplasm"/>
    <property type="evidence" value="ECO:0007669"/>
    <property type="project" value="UniProtKB-SubCell"/>
</dbReference>
<feature type="repeat" description="WD" evidence="7">
    <location>
        <begin position="349"/>
        <end position="390"/>
    </location>
</feature>
<dbReference type="PROSITE" id="PS50082">
    <property type="entry name" value="WD_REPEATS_2"/>
    <property type="match status" value="1"/>
</dbReference>
<evidence type="ECO:0000256" key="2">
    <source>
        <dbReference type="ARBA" id="ARBA00022552"/>
    </source>
</evidence>
<dbReference type="STRING" id="37360.A0A0G4J114"/>
<feature type="domain" description="BOP1 N-terminal" evidence="9">
    <location>
        <begin position="79"/>
        <end position="341"/>
    </location>
</feature>
<keyword evidence="11" id="KW-0496">Mitochondrion</keyword>
<comment type="subcellular location">
    <subcellularLocation>
        <location evidence="6">Nucleus</location>
        <location evidence="6">Nucleolus</location>
    </subcellularLocation>
    <subcellularLocation>
        <location evidence="6">Nucleus</location>
        <location evidence="6">Nucleoplasm</location>
    </subcellularLocation>
</comment>
<dbReference type="Proteomes" id="UP000290189">
    <property type="component" value="Unassembled WGS sequence"/>
</dbReference>
<evidence type="ECO:0000259" key="9">
    <source>
        <dbReference type="SMART" id="SM01035"/>
    </source>
</evidence>
<feature type="compositionally biased region" description="Low complexity" evidence="8">
    <location>
        <begin position="28"/>
        <end position="37"/>
    </location>
</feature>
<dbReference type="InterPro" id="IPR019775">
    <property type="entry name" value="WD40_repeat_CS"/>
</dbReference>
<dbReference type="SMART" id="SM00320">
    <property type="entry name" value="WD40"/>
    <property type="match status" value="7"/>
</dbReference>
<dbReference type="GO" id="GO:0000463">
    <property type="term" value="P:maturation of LSU-rRNA from tricistronic rRNA transcript (SSU-rRNA, 5.8S rRNA, LSU-rRNA)"/>
    <property type="evidence" value="ECO:0007669"/>
    <property type="project" value="UniProtKB-UniRule"/>
</dbReference>
<dbReference type="OMA" id="MRPAKGE"/>
<evidence type="ECO:0000313" key="10">
    <source>
        <dbReference type="EMBL" id="CEP01182.1"/>
    </source>
</evidence>
<dbReference type="PANTHER" id="PTHR17605:SF0">
    <property type="entry name" value="RIBOSOME BIOGENESIS PROTEIN BOP1"/>
    <property type="match status" value="1"/>
</dbReference>
<dbReference type="SMART" id="SM01035">
    <property type="entry name" value="BOP1NT"/>
    <property type="match status" value="1"/>
</dbReference>
<dbReference type="Gene3D" id="2.130.10.10">
    <property type="entry name" value="YVTN repeat-like/Quinoprotein amine dehydrogenase"/>
    <property type="match status" value="1"/>
</dbReference>
<evidence type="ECO:0000256" key="7">
    <source>
        <dbReference type="PROSITE-ProRule" id="PRU00221"/>
    </source>
</evidence>
<dbReference type="InterPro" id="IPR036322">
    <property type="entry name" value="WD40_repeat_dom_sf"/>
</dbReference>
<dbReference type="FunFam" id="2.130.10.10:FF:000576">
    <property type="entry name" value="Ribosome biogenesis protein ERB1"/>
    <property type="match status" value="1"/>
</dbReference>
<protein>
    <recommendedName>
        <fullName evidence="6">Ribosome biogenesis protein BOP1 homolog</fullName>
    </recommendedName>
</protein>
<geneLocation type="mitochondrion" evidence="11"/>
<evidence type="ECO:0000256" key="6">
    <source>
        <dbReference type="HAMAP-Rule" id="MF_03027"/>
    </source>
</evidence>
<keyword evidence="4" id="KW-0677">Repeat</keyword>
<dbReference type="OrthoDB" id="5571054at2759"/>
<keyword evidence="2 6" id="KW-0698">rRNA processing</keyword>
<dbReference type="InterPro" id="IPR028598">
    <property type="entry name" value="BOP1/Erb1"/>
</dbReference>
<keyword evidence="5 6" id="KW-0539">Nucleus</keyword>
<dbReference type="SUPFAM" id="SSF50978">
    <property type="entry name" value="WD40 repeat-like"/>
    <property type="match status" value="1"/>
</dbReference>
<evidence type="ECO:0000256" key="4">
    <source>
        <dbReference type="ARBA" id="ARBA00022737"/>
    </source>
</evidence>
<evidence type="ECO:0000256" key="1">
    <source>
        <dbReference type="ARBA" id="ARBA00022517"/>
    </source>
</evidence>
<proteinExistence type="inferred from homology"/>
<dbReference type="PANTHER" id="PTHR17605">
    <property type="entry name" value="RIBOSOME BIOGENESIS PROTEIN BOP1 BLOCK OF PROLIFERATION 1 PROTEIN"/>
    <property type="match status" value="1"/>
</dbReference>
<feature type="region of interest" description="Disordered" evidence="8">
    <location>
        <begin position="1"/>
        <end position="71"/>
    </location>
</feature>
<reference evidence="10 12" key="1">
    <citation type="submission" date="2015-02" db="EMBL/GenBank/DDBJ databases">
        <authorList>
            <person name="Chooi Y.-H."/>
        </authorList>
    </citation>
    <scope>NUCLEOTIDE SEQUENCE [LARGE SCALE GENOMIC DNA]</scope>
    <source>
        <strain evidence="10">E3</strain>
    </source>
</reference>
<dbReference type="AlphaFoldDB" id="A0A0G4J114"/>
<comment type="similarity">
    <text evidence="6">Belongs to the WD repeat BOP1/ERB1 family.</text>
</comment>
<keyword evidence="12" id="KW-1185">Reference proteome</keyword>
<dbReference type="GO" id="GO:0000466">
    <property type="term" value="P:maturation of 5.8S rRNA from tricistronic rRNA transcript (SSU-rRNA, 5.8S rRNA, LSU-rRNA)"/>
    <property type="evidence" value="ECO:0007669"/>
    <property type="project" value="UniProtKB-UniRule"/>
</dbReference>
<name>A0A0G4J114_PLABS</name>
<gene>
    <name evidence="10" type="ORF">PBRA_008494</name>
    <name evidence="11" type="ORF">PLBR_LOCUS8116</name>
</gene>
<dbReference type="Pfam" id="PF08145">
    <property type="entry name" value="BOP1NT"/>
    <property type="match status" value="1"/>
</dbReference>
<dbReference type="InterPro" id="IPR012953">
    <property type="entry name" value="BOP1_N_dom"/>
</dbReference>
<dbReference type="GO" id="GO:0030687">
    <property type="term" value="C:preribosome, large subunit precursor"/>
    <property type="evidence" value="ECO:0007669"/>
    <property type="project" value="UniProtKB-UniRule"/>
</dbReference>
<dbReference type="EMBL" id="OVEO01000015">
    <property type="protein sequence ID" value="SPR00901.1"/>
    <property type="molecule type" value="Genomic_DNA"/>
</dbReference>
<evidence type="ECO:0000313" key="12">
    <source>
        <dbReference type="Proteomes" id="UP000039324"/>
    </source>
</evidence>
<comment type="function">
    <text evidence="6">Required for maturation of ribosomal RNAs and formation of the large ribosomal subunit.</text>
</comment>
<reference evidence="11 13" key="2">
    <citation type="submission" date="2018-03" db="EMBL/GenBank/DDBJ databases">
        <authorList>
            <person name="Fogelqvist J."/>
        </authorList>
    </citation>
    <scope>NUCLEOTIDE SEQUENCE [LARGE SCALE GENOMIC DNA]</scope>
</reference>
<dbReference type="InterPro" id="IPR015943">
    <property type="entry name" value="WD40/YVTN_repeat-like_dom_sf"/>
</dbReference>
<accession>A0A0G4J114</accession>
<evidence type="ECO:0000313" key="13">
    <source>
        <dbReference type="Proteomes" id="UP000290189"/>
    </source>
</evidence>
<dbReference type="PROSITE" id="PS50294">
    <property type="entry name" value="WD_REPEATS_REGION"/>
    <property type="match status" value="1"/>
</dbReference>
<dbReference type="EMBL" id="CDSF01000111">
    <property type="protein sequence ID" value="CEP01182.1"/>
    <property type="molecule type" value="Genomic_DNA"/>
</dbReference>
<keyword evidence="3 7" id="KW-0853">WD repeat</keyword>
<evidence type="ECO:0000256" key="8">
    <source>
        <dbReference type="SAM" id="MobiDB-lite"/>
    </source>
</evidence>
<sequence>MATDGSDYEDRLHLSGASSGSDDDADYESSPVVSGSDSDGEVAGVPWRTAPGENVAELSDSEDEDGPLRRVGNVPEEWYKDMDHIGYNIDGAPITRSAAKDAIDSFLASQTKEGRRTIYDPDNDRNVVLSKDDIAMLRRVRDGAFADAAFDETADHFNVDVPREIHPLGNPTYPKKSRFAPSAHEAQIVQRLVVALRNGWIRPRAEEAAKKDAPPPVYLLWGGDQPEHVDTRHRPPPYVSAPKPALPGHALSFNPPAEYLPNEDELAAWEMMDEEDRNGKVLPQQFPSYRAIPSYDDFIKERFERCLDLYLCPRRRRTKLNIDPESLIPQLPKPSTLRPFPTQRALSYLGQHTSAVTSLSVSACGRFLASGSLDQTVVVWEIDTARVAQRIQCTDEVLHVAFNPAMATKSLLAVAAGAEVRIHCALDADADDVRDLLSSGGSGDNQVAVWQADGSCLSIRSSSKVKSVSWHRAGDYLVARSDGDPTLLIHQLSTKSSQAPFKKAKADIQDVCFHPTRPYLVVAEKRRARIYDLQKQALVKKLQCPARWISTVDVHPGGDHLLLGTFDRRVCWYDLDLSSRPFKTLKYHAGAVRRVRYHRRYPLFASAADDGKVHVFHGRVYNDLMQDALIVPVKVLHCHDVQDGVGVMSCAWHPNQPWLFTAGADAAIHMYVP</sequence>
<organism evidence="10 12">
    <name type="scientific">Plasmodiophora brassicae</name>
    <name type="common">Clubroot disease agent</name>
    <dbReference type="NCBI Taxonomy" id="37360"/>
    <lineage>
        <taxon>Eukaryota</taxon>
        <taxon>Sar</taxon>
        <taxon>Rhizaria</taxon>
        <taxon>Endomyxa</taxon>
        <taxon>Phytomyxea</taxon>
        <taxon>Plasmodiophorida</taxon>
        <taxon>Plasmodiophoridae</taxon>
        <taxon>Plasmodiophora</taxon>
    </lineage>
</organism>
<dbReference type="PROSITE" id="PS00678">
    <property type="entry name" value="WD_REPEATS_1"/>
    <property type="match status" value="1"/>
</dbReference>